<evidence type="ECO:0000259" key="2">
    <source>
        <dbReference type="Pfam" id="PF18602"/>
    </source>
</evidence>
<dbReference type="EMBL" id="JAOWKX010000003">
    <property type="protein sequence ID" value="MCV2884545.1"/>
    <property type="molecule type" value="Genomic_DNA"/>
</dbReference>
<gene>
    <name evidence="3" type="ORF">OE749_07550</name>
</gene>
<evidence type="ECO:0000256" key="1">
    <source>
        <dbReference type="SAM" id="SignalP"/>
    </source>
</evidence>
<accession>A0ABT3A782</accession>
<sequence>MKNITVAGACVLASIGFTVPFAAQAESHHADLLKACKQDVEAHTNACHIYIRGFLEGAVLTDYAVIEGIAKEQGFTSAFAERAFRTRVGDKARAKPPTYYAQFCLPNEGVSQPVVETIGKNLAENLNNNEGIDTQTYNAIKRTYPCD</sequence>
<dbReference type="InterPro" id="IPR041238">
    <property type="entry name" value="Rap1a"/>
</dbReference>
<keyword evidence="1" id="KW-0732">Signal</keyword>
<dbReference type="Proteomes" id="UP001652504">
    <property type="component" value="Unassembled WGS sequence"/>
</dbReference>
<organism evidence="3 4">
    <name type="scientific">Fluctibacter corallii</name>
    <dbReference type="NCBI Taxonomy" id="2984329"/>
    <lineage>
        <taxon>Bacteria</taxon>
        <taxon>Pseudomonadati</taxon>
        <taxon>Pseudomonadota</taxon>
        <taxon>Gammaproteobacteria</taxon>
        <taxon>Alteromonadales</taxon>
        <taxon>Alteromonadaceae</taxon>
        <taxon>Fluctibacter</taxon>
    </lineage>
</organism>
<feature type="chain" id="PRO_5045213435" evidence="1">
    <location>
        <begin position="26"/>
        <end position="147"/>
    </location>
</feature>
<evidence type="ECO:0000313" key="4">
    <source>
        <dbReference type="Proteomes" id="UP001652504"/>
    </source>
</evidence>
<evidence type="ECO:0000313" key="3">
    <source>
        <dbReference type="EMBL" id="MCV2884545.1"/>
    </source>
</evidence>
<name>A0ABT3A782_9ALTE</name>
<comment type="caution">
    <text evidence="3">The sequence shown here is derived from an EMBL/GenBank/DDBJ whole genome shotgun (WGS) entry which is preliminary data.</text>
</comment>
<protein>
    <submittedName>
        <fullName evidence="3">Rap1a/Tai family immunity protein</fullName>
    </submittedName>
</protein>
<keyword evidence="4" id="KW-1185">Reference proteome</keyword>
<reference evidence="3 4" key="1">
    <citation type="submission" date="2022-10" db="EMBL/GenBank/DDBJ databases">
        <title>Aestuariibacter sp. AA17 isolated from Montipora capitata coral fragment.</title>
        <authorList>
            <person name="Emsley S.A."/>
            <person name="Pfannmuller K.M."/>
            <person name="Loughran R.M."/>
            <person name="Shlafstein M."/>
            <person name="Papke E."/>
            <person name="Saw J.H."/>
            <person name="Ushijima B."/>
            <person name="Videau P."/>
        </authorList>
    </citation>
    <scope>NUCLEOTIDE SEQUENCE [LARGE SCALE GENOMIC DNA]</scope>
    <source>
        <strain evidence="3 4">AA17</strain>
    </source>
</reference>
<dbReference type="Pfam" id="PF18602">
    <property type="entry name" value="Rap1a"/>
    <property type="match status" value="1"/>
</dbReference>
<feature type="domain" description="Rap1a immunity protein" evidence="2">
    <location>
        <begin position="30"/>
        <end position="146"/>
    </location>
</feature>
<dbReference type="RefSeq" id="WP_263711828.1">
    <property type="nucleotide sequence ID" value="NZ_JAOWKX010000003.1"/>
</dbReference>
<proteinExistence type="predicted"/>
<feature type="signal peptide" evidence="1">
    <location>
        <begin position="1"/>
        <end position="25"/>
    </location>
</feature>